<organism evidence="6 7">
    <name type="scientific">Shewanella japonica</name>
    <dbReference type="NCBI Taxonomy" id="93973"/>
    <lineage>
        <taxon>Bacteria</taxon>
        <taxon>Pseudomonadati</taxon>
        <taxon>Pseudomonadota</taxon>
        <taxon>Gammaproteobacteria</taxon>
        <taxon>Alteromonadales</taxon>
        <taxon>Shewanellaceae</taxon>
        <taxon>Shewanella</taxon>
    </lineage>
</organism>
<keyword evidence="3 4" id="KW-0732">Signal</keyword>
<dbReference type="SUPFAM" id="SSF53822">
    <property type="entry name" value="Periplasmic binding protein-like I"/>
    <property type="match status" value="1"/>
</dbReference>
<proteinExistence type="inferred from homology"/>
<feature type="chain" id="PRO_5045822893" description="Periplasmic binding protein domain-containing protein" evidence="4">
    <location>
        <begin position="19"/>
        <end position="336"/>
    </location>
</feature>
<comment type="similarity">
    <text evidence="2">Belongs to the bacterial solute-binding protein 2 family.</text>
</comment>
<keyword evidence="7" id="KW-1185">Reference proteome</keyword>
<feature type="signal peptide" evidence="4">
    <location>
        <begin position="1"/>
        <end position="18"/>
    </location>
</feature>
<evidence type="ECO:0000256" key="3">
    <source>
        <dbReference type="ARBA" id="ARBA00022729"/>
    </source>
</evidence>
<sequence length="336" mass="38037">MRALLIFMLLMLSNSVLASTNVVFLNPGAADDSFWRHIDNVMQVTAQDQDFNLTVLHSNRDRNLMLNQAVEISNHASLPDYLVMVNDKDVAKKVLDTFYQKPVHIIFMINDIEQPLRLQLMNDPHWKKYLLPAVIEDNYHIGRESAAALTQLFTTTPAHVVAVAGDDVRETSLLRTQGMEGYFNLHLNTVLELVVYADWQANKAYEQTHILLNRFPGVDGLWIGNDEMAVGVVKALKETHRKPGEDIKVLAINPSVLSYELLKNGDVNAIGGGSFLLAGVVGLNIARHQQKQTFDLCLEHNFYRHLTLECPLFRMIVNNQWHQILEQEVKAVCSVN</sequence>
<evidence type="ECO:0000259" key="5">
    <source>
        <dbReference type="Pfam" id="PF13407"/>
    </source>
</evidence>
<dbReference type="Gene3D" id="3.40.50.2300">
    <property type="match status" value="2"/>
</dbReference>
<comment type="subcellular location">
    <subcellularLocation>
        <location evidence="1">Cell envelope</location>
    </subcellularLocation>
</comment>
<dbReference type="Pfam" id="PF13407">
    <property type="entry name" value="Peripla_BP_4"/>
    <property type="match status" value="1"/>
</dbReference>
<evidence type="ECO:0000313" key="6">
    <source>
        <dbReference type="EMBL" id="ARD24052.1"/>
    </source>
</evidence>
<dbReference type="PANTHER" id="PTHR46847:SF1">
    <property type="entry name" value="D-ALLOSE-BINDING PERIPLASMIC PROTEIN-RELATED"/>
    <property type="match status" value="1"/>
</dbReference>
<dbReference type="InterPro" id="IPR025997">
    <property type="entry name" value="SBP_2_dom"/>
</dbReference>
<accession>A0ABN4YNC9</accession>
<feature type="domain" description="Periplasmic binding protein" evidence="5">
    <location>
        <begin position="22"/>
        <end position="275"/>
    </location>
</feature>
<dbReference type="PANTHER" id="PTHR46847">
    <property type="entry name" value="D-ALLOSE-BINDING PERIPLASMIC PROTEIN-RELATED"/>
    <property type="match status" value="1"/>
</dbReference>
<evidence type="ECO:0000256" key="2">
    <source>
        <dbReference type="ARBA" id="ARBA00007639"/>
    </source>
</evidence>
<evidence type="ECO:0000256" key="1">
    <source>
        <dbReference type="ARBA" id="ARBA00004196"/>
    </source>
</evidence>
<dbReference type="Proteomes" id="UP000191820">
    <property type="component" value="Chromosome"/>
</dbReference>
<dbReference type="RefSeq" id="WP_080917010.1">
    <property type="nucleotide sequence ID" value="NZ_CP020472.1"/>
</dbReference>
<gene>
    <name evidence="6" type="ORF">SJ2017_3818</name>
</gene>
<evidence type="ECO:0000313" key="7">
    <source>
        <dbReference type="Proteomes" id="UP000191820"/>
    </source>
</evidence>
<evidence type="ECO:0000256" key="4">
    <source>
        <dbReference type="SAM" id="SignalP"/>
    </source>
</evidence>
<protein>
    <recommendedName>
        <fullName evidence="5">Periplasmic binding protein domain-containing protein</fullName>
    </recommendedName>
</protein>
<dbReference type="InterPro" id="IPR028082">
    <property type="entry name" value="Peripla_BP_I"/>
</dbReference>
<dbReference type="EMBL" id="CP020472">
    <property type="protein sequence ID" value="ARD24052.1"/>
    <property type="molecule type" value="Genomic_DNA"/>
</dbReference>
<reference evidence="6 7" key="1">
    <citation type="submission" date="2017-03" db="EMBL/GenBank/DDBJ databases">
        <title>Genome sequencing of Shewanella japonica KCTC 22435.</title>
        <authorList>
            <person name="Kim K.M."/>
        </authorList>
    </citation>
    <scope>NUCLEOTIDE SEQUENCE [LARGE SCALE GENOMIC DNA]</scope>
    <source>
        <strain evidence="6 7">KCTC 22435</strain>
    </source>
</reference>
<name>A0ABN4YNC9_9GAMM</name>